<accession>A0A942TIW8</accession>
<evidence type="ECO:0000313" key="2">
    <source>
        <dbReference type="Proteomes" id="UP000682713"/>
    </source>
</evidence>
<sequence>MKQFRYGMQLMLILLLILSGPTNFSFAKGQSKGSIQLPSSVVNIAKENTIPTEMEDLIYLKPSHFTKELFKSSNEAIENPNLIRILNESSINKSPLSIGMRATIYMGEWPLNYKSDETIPNWQYQKINTNVYDNTVGKVNHQINYVQQAQKRVKGGLTGRVPHPEDVQKMILIKAMEKTNLPIATETVIGAGTKHSQIYNVHPKRIGYLHAHVPAIIEKGEVTYGEVYLVIRGTKRKIVVKNVTSQKIGAWLPIQDHLSFSFTAN</sequence>
<gene>
    <name evidence="1" type="ORF">KHA93_01670</name>
</gene>
<dbReference type="Proteomes" id="UP000682713">
    <property type="component" value="Unassembled WGS sequence"/>
</dbReference>
<comment type="caution">
    <text evidence="1">The sequence shown here is derived from an EMBL/GenBank/DDBJ whole genome shotgun (WGS) entry which is preliminary data.</text>
</comment>
<dbReference type="Pfam" id="PF14167">
    <property type="entry name" value="YfkD"/>
    <property type="match status" value="1"/>
</dbReference>
<dbReference type="EMBL" id="JAGYPJ010000001">
    <property type="protein sequence ID" value="MBS4198368.1"/>
    <property type="molecule type" value="Genomic_DNA"/>
</dbReference>
<name>A0A942TIW8_9BACI</name>
<reference evidence="1 2" key="1">
    <citation type="submission" date="2021-05" db="EMBL/GenBank/DDBJ databases">
        <title>Novel Bacillus species.</title>
        <authorList>
            <person name="Liu G."/>
        </authorList>
    </citation>
    <scope>NUCLEOTIDE SEQUENCE [LARGE SCALE GENOMIC DNA]</scope>
    <source>
        <strain evidence="1 2">FJAT-49732</strain>
    </source>
</reference>
<dbReference type="RefSeq" id="WP_213109133.1">
    <property type="nucleotide sequence ID" value="NZ_JAGYPJ010000001.1"/>
</dbReference>
<evidence type="ECO:0000313" key="1">
    <source>
        <dbReference type="EMBL" id="MBS4198368.1"/>
    </source>
</evidence>
<protein>
    <submittedName>
        <fullName evidence="1">YfkD family protein</fullName>
    </submittedName>
</protein>
<organism evidence="1 2">
    <name type="scientific">Lederbergia citrisecunda</name>
    <dbReference type="NCBI Taxonomy" id="2833583"/>
    <lineage>
        <taxon>Bacteria</taxon>
        <taxon>Bacillati</taxon>
        <taxon>Bacillota</taxon>
        <taxon>Bacilli</taxon>
        <taxon>Bacillales</taxon>
        <taxon>Bacillaceae</taxon>
        <taxon>Lederbergia</taxon>
    </lineage>
</organism>
<dbReference type="AlphaFoldDB" id="A0A942TIW8"/>
<keyword evidence="2" id="KW-1185">Reference proteome</keyword>
<dbReference type="InterPro" id="IPR025548">
    <property type="entry name" value="YfkD"/>
</dbReference>
<proteinExistence type="predicted"/>